<evidence type="ECO:0000256" key="2">
    <source>
        <dbReference type="SAM" id="SignalP"/>
    </source>
</evidence>
<evidence type="ECO:0000256" key="1">
    <source>
        <dbReference type="SAM" id="MobiDB-lite"/>
    </source>
</evidence>
<reference evidence="3" key="1">
    <citation type="submission" date="2018-01" db="EMBL/GenBank/DDBJ databases">
        <title>An insight into the sialome of Amazonian anophelines.</title>
        <authorList>
            <person name="Ribeiro J.M."/>
            <person name="Scarpassa V."/>
            <person name="Calvo E."/>
        </authorList>
    </citation>
    <scope>NUCLEOTIDE SEQUENCE</scope>
    <source>
        <tissue evidence="3">Salivary glands</tissue>
    </source>
</reference>
<dbReference type="AlphaFoldDB" id="A0A2M3ZPV0"/>
<feature type="region of interest" description="Disordered" evidence="1">
    <location>
        <begin position="30"/>
        <end position="49"/>
    </location>
</feature>
<protein>
    <submittedName>
        <fullName evidence="3">Putative secreted peptide</fullName>
    </submittedName>
</protein>
<dbReference type="EMBL" id="GGFM01009818">
    <property type="protein sequence ID" value="MBW30569.1"/>
    <property type="molecule type" value="Transcribed_RNA"/>
</dbReference>
<feature type="signal peptide" evidence="2">
    <location>
        <begin position="1"/>
        <end position="24"/>
    </location>
</feature>
<accession>A0A2M3ZPV0</accession>
<evidence type="ECO:0000313" key="3">
    <source>
        <dbReference type="EMBL" id="MBW30569.1"/>
    </source>
</evidence>
<proteinExistence type="predicted"/>
<feature type="chain" id="PRO_5014999050" evidence="2">
    <location>
        <begin position="25"/>
        <end position="77"/>
    </location>
</feature>
<keyword evidence="2" id="KW-0732">Signal</keyword>
<organism evidence="3">
    <name type="scientific">Anopheles braziliensis</name>
    <dbReference type="NCBI Taxonomy" id="58242"/>
    <lineage>
        <taxon>Eukaryota</taxon>
        <taxon>Metazoa</taxon>
        <taxon>Ecdysozoa</taxon>
        <taxon>Arthropoda</taxon>
        <taxon>Hexapoda</taxon>
        <taxon>Insecta</taxon>
        <taxon>Pterygota</taxon>
        <taxon>Neoptera</taxon>
        <taxon>Endopterygota</taxon>
        <taxon>Diptera</taxon>
        <taxon>Nematocera</taxon>
        <taxon>Culicoidea</taxon>
        <taxon>Culicidae</taxon>
        <taxon>Anophelinae</taxon>
        <taxon>Anopheles</taxon>
    </lineage>
</organism>
<sequence length="77" mass="8568">MYSDRLLLLLLLLELLELLLLDQSIPIHFPPTPDSNTSSPRHTQAHTRTSEGAIRDGLSIVQRLLLLQVIANRTNGG</sequence>
<name>A0A2M3ZPV0_9DIPT</name>